<protein>
    <recommendedName>
        <fullName evidence="5">Nucleoporin Nup159/Nup146 N-terminal domain-containing protein</fullName>
    </recommendedName>
</protein>
<feature type="region of interest" description="Disordered" evidence="4">
    <location>
        <begin position="876"/>
        <end position="949"/>
    </location>
</feature>
<accession>A0A166G3X4</accession>
<evidence type="ECO:0000256" key="2">
    <source>
        <dbReference type="ARBA" id="ARBA00022448"/>
    </source>
</evidence>
<gene>
    <name evidence="6" type="ORF">SISSUDRAFT_353078</name>
</gene>
<dbReference type="Proteomes" id="UP000076798">
    <property type="component" value="Unassembled WGS sequence"/>
</dbReference>
<organism evidence="6 7">
    <name type="scientific">Sistotremastrum suecicum HHB10207 ss-3</name>
    <dbReference type="NCBI Taxonomy" id="1314776"/>
    <lineage>
        <taxon>Eukaryota</taxon>
        <taxon>Fungi</taxon>
        <taxon>Dikarya</taxon>
        <taxon>Basidiomycota</taxon>
        <taxon>Agaricomycotina</taxon>
        <taxon>Agaricomycetes</taxon>
        <taxon>Sistotremastrales</taxon>
        <taxon>Sistotremastraceae</taxon>
        <taxon>Sistotremastrum</taxon>
    </lineage>
</organism>
<dbReference type="Gene3D" id="2.130.10.10">
    <property type="entry name" value="YVTN repeat-like/Quinoprotein amine dehydrogenase"/>
    <property type="match status" value="1"/>
</dbReference>
<dbReference type="GO" id="GO:0005634">
    <property type="term" value="C:nucleus"/>
    <property type="evidence" value="ECO:0007669"/>
    <property type="project" value="UniProtKB-SubCell"/>
</dbReference>
<feature type="domain" description="Nucleoporin Nup159/Nup146 N-terminal" evidence="5">
    <location>
        <begin position="60"/>
        <end position="440"/>
    </location>
</feature>
<sequence length="949" mass="96355">MDVNGTFQAIQIPTDKPLQRNRTTIEAPSESAEFLNLQLLHKRTRIKFSAPFQDVEILPPKLSLFAVSNDKGWFAAAAVGEDGTHQIRLSPTSSLRSTLSSLDNPDNNRFAFSSSTVLSVSPQVPSIIKFACSGQRLVVAFVDGSLAVYDTASLFVNSGGNSATPIASWQPDQLGRILEIAPNPAEGSELLAVLKGPYPSTVVQIIDLSQKSVLATWSPSSEDTIPCSICWSAKGKQLAIGLSGGHVLTYSHTEPASAKFIFPKPTLEKPLAVTSLAWLANPLFSLVYANPTATTEDREDNVYIVSEHDSKANTAVDTKVQDPSPPFGVIGRPMGPQMVSLKDWAPVKHLSFVSDGPSADIGVLAHMQTASHPEGQWTTVTLEETSTITAPLTDDMEDTAVLGFDIDLTSSTPINGSLQPGDGLPDLPPAPTLYLYASDGTITGWNILNEKGGAYPGMTSPSLAEIRSNASPQEVSMETGSNTLGVDVSNERSSVADSHSPSNPMDTSTFGGLSLGGTDPMSQSTAPKSIFGGSTFGQPSAPATSNSIFGSSGFGNAATTETKASPFGTSFTTSAPDSGDKPKPALGFGAFASGSGAFGSGSGDPSKSVFSAGNSSGVFGSTTATSTTNTPSGSVFGSGAFGSSAQQPTPSFGTSVFGSANRGVSAFGASGFGTPASVGPASTRSTASPTPPAPAFGGFGQAVKAASPAFGSSGFGQGGFAATFSQQSSSTTPTPTPNVGFAAFAGKDAPTSSPTPLKSLTEGHGAFGSNSLSAGIFSKPKADLNPTGFASAFGSGGSGAPFTPAPAATTTAPAFGSSSFPGSAKASAFGAPSALGQATGPVQTAKAPVKEIAPPATGGFGAFSQAASSFSTVTAPSAGSSFDDLLKSGSNEAPKKEESVFGKGSASKLFSAPTSSVFAAPPEVKQDAPKLPAKKEPQNHHQQAVLKAH</sequence>
<dbReference type="OrthoDB" id="248320at2759"/>
<dbReference type="STRING" id="1314776.A0A166G3X4"/>
<feature type="compositionally biased region" description="Polar residues" evidence="4">
    <location>
        <begin position="491"/>
        <end position="506"/>
    </location>
</feature>
<evidence type="ECO:0000256" key="1">
    <source>
        <dbReference type="ARBA" id="ARBA00004123"/>
    </source>
</evidence>
<dbReference type="Pfam" id="PF16755">
    <property type="entry name" value="Beta-prop_NUP159_NUP214"/>
    <property type="match status" value="1"/>
</dbReference>
<evidence type="ECO:0000313" key="7">
    <source>
        <dbReference type="Proteomes" id="UP000076798"/>
    </source>
</evidence>
<feature type="compositionally biased region" description="Polar residues" evidence="4">
    <location>
        <begin position="560"/>
        <end position="576"/>
    </location>
</feature>
<keyword evidence="2" id="KW-0813">Transport</keyword>
<feature type="region of interest" description="Disordered" evidence="4">
    <location>
        <begin position="560"/>
        <end position="582"/>
    </location>
</feature>
<proteinExistence type="predicted"/>
<keyword evidence="3" id="KW-0539">Nucleus</keyword>
<dbReference type="AlphaFoldDB" id="A0A166G3X4"/>
<name>A0A166G3X4_9AGAM</name>
<feature type="compositionally biased region" description="Basic and acidic residues" evidence="4">
    <location>
        <begin position="924"/>
        <end position="939"/>
    </location>
</feature>
<dbReference type="EMBL" id="KV428023">
    <property type="protein sequence ID" value="KZT41283.1"/>
    <property type="molecule type" value="Genomic_DNA"/>
</dbReference>
<evidence type="ECO:0000256" key="4">
    <source>
        <dbReference type="SAM" id="MobiDB-lite"/>
    </source>
</evidence>
<evidence type="ECO:0000256" key="3">
    <source>
        <dbReference type="ARBA" id="ARBA00023242"/>
    </source>
</evidence>
<dbReference type="InterPro" id="IPR015943">
    <property type="entry name" value="WD40/YVTN_repeat-like_dom_sf"/>
</dbReference>
<dbReference type="InterPro" id="IPR039462">
    <property type="entry name" value="Nup159/Nup146_N"/>
</dbReference>
<feature type="region of interest" description="Disordered" evidence="4">
    <location>
        <begin position="467"/>
        <end position="548"/>
    </location>
</feature>
<feature type="region of interest" description="Disordered" evidence="4">
    <location>
        <begin position="823"/>
        <end position="858"/>
    </location>
</feature>
<feature type="compositionally biased region" description="Low complexity" evidence="4">
    <location>
        <begin position="507"/>
        <end position="518"/>
    </location>
</feature>
<feature type="compositionally biased region" description="Polar residues" evidence="4">
    <location>
        <begin position="468"/>
        <end position="484"/>
    </location>
</feature>
<reference evidence="6 7" key="1">
    <citation type="journal article" date="2016" name="Mol. Biol. Evol.">
        <title>Comparative Genomics of Early-Diverging Mushroom-Forming Fungi Provides Insights into the Origins of Lignocellulose Decay Capabilities.</title>
        <authorList>
            <person name="Nagy L.G."/>
            <person name="Riley R."/>
            <person name="Tritt A."/>
            <person name="Adam C."/>
            <person name="Daum C."/>
            <person name="Floudas D."/>
            <person name="Sun H."/>
            <person name="Yadav J.S."/>
            <person name="Pangilinan J."/>
            <person name="Larsson K.H."/>
            <person name="Matsuura K."/>
            <person name="Barry K."/>
            <person name="Labutti K."/>
            <person name="Kuo R."/>
            <person name="Ohm R.A."/>
            <person name="Bhattacharya S.S."/>
            <person name="Shirouzu T."/>
            <person name="Yoshinaga Y."/>
            <person name="Martin F.M."/>
            <person name="Grigoriev I.V."/>
            <person name="Hibbett D.S."/>
        </authorList>
    </citation>
    <scope>NUCLEOTIDE SEQUENCE [LARGE SCALE GENOMIC DNA]</scope>
    <source>
        <strain evidence="6 7">HHB10207 ss-3</strain>
    </source>
</reference>
<evidence type="ECO:0000259" key="5">
    <source>
        <dbReference type="Pfam" id="PF16755"/>
    </source>
</evidence>
<keyword evidence="7" id="KW-1185">Reference proteome</keyword>
<evidence type="ECO:0000313" key="6">
    <source>
        <dbReference type="EMBL" id="KZT41283.1"/>
    </source>
</evidence>
<dbReference type="SUPFAM" id="SSF117289">
    <property type="entry name" value="Nucleoporin domain"/>
    <property type="match status" value="1"/>
</dbReference>
<comment type="subcellular location">
    <subcellularLocation>
        <location evidence="1">Nucleus</location>
    </subcellularLocation>
</comment>